<reference evidence="1 3" key="1">
    <citation type="journal article" date="2008" name="Science">
        <title>The Physcomitrella genome reveals evolutionary insights into the conquest of land by plants.</title>
        <authorList>
            <person name="Rensing S."/>
            <person name="Lang D."/>
            <person name="Zimmer A."/>
            <person name="Terry A."/>
            <person name="Salamov A."/>
            <person name="Shapiro H."/>
            <person name="Nishiyama T."/>
            <person name="Perroud P.-F."/>
            <person name="Lindquist E."/>
            <person name="Kamisugi Y."/>
            <person name="Tanahashi T."/>
            <person name="Sakakibara K."/>
            <person name="Fujita T."/>
            <person name="Oishi K."/>
            <person name="Shin-I T."/>
            <person name="Kuroki Y."/>
            <person name="Toyoda A."/>
            <person name="Suzuki Y."/>
            <person name="Hashimoto A."/>
            <person name="Yamaguchi K."/>
            <person name="Sugano A."/>
            <person name="Kohara Y."/>
            <person name="Fujiyama A."/>
            <person name="Anterola A."/>
            <person name="Aoki S."/>
            <person name="Ashton N."/>
            <person name="Barbazuk W.B."/>
            <person name="Barker E."/>
            <person name="Bennetzen J."/>
            <person name="Bezanilla M."/>
            <person name="Blankenship R."/>
            <person name="Cho S.H."/>
            <person name="Dutcher S."/>
            <person name="Estelle M."/>
            <person name="Fawcett J.A."/>
            <person name="Gundlach H."/>
            <person name="Hanada K."/>
            <person name="Heyl A."/>
            <person name="Hicks K.A."/>
            <person name="Hugh J."/>
            <person name="Lohr M."/>
            <person name="Mayer K."/>
            <person name="Melkozernov A."/>
            <person name="Murata T."/>
            <person name="Nelson D."/>
            <person name="Pils B."/>
            <person name="Prigge M."/>
            <person name="Reiss B."/>
            <person name="Renner T."/>
            <person name="Rombauts S."/>
            <person name="Rushton P."/>
            <person name="Sanderfoot A."/>
            <person name="Schween G."/>
            <person name="Shiu S.-H."/>
            <person name="Stueber K."/>
            <person name="Theodoulou F.L."/>
            <person name="Tu H."/>
            <person name="Van de Peer Y."/>
            <person name="Verrier P.J."/>
            <person name="Waters E."/>
            <person name="Wood A."/>
            <person name="Yang L."/>
            <person name="Cove D."/>
            <person name="Cuming A."/>
            <person name="Hasebe M."/>
            <person name="Lucas S."/>
            <person name="Mishler D.B."/>
            <person name="Reski R."/>
            <person name="Grigoriev I."/>
            <person name="Quatrano R.S."/>
            <person name="Boore J.L."/>
        </authorList>
    </citation>
    <scope>NUCLEOTIDE SEQUENCE [LARGE SCALE GENOMIC DNA]</scope>
    <source>
        <strain evidence="2 3">cv. Gransden 2004</strain>
    </source>
</reference>
<gene>
    <name evidence="1" type="ORF">PHYPA_005834</name>
</gene>
<reference evidence="2" key="3">
    <citation type="submission" date="2020-12" db="UniProtKB">
        <authorList>
            <consortium name="EnsemblPlants"/>
        </authorList>
    </citation>
    <scope>IDENTIFICATION</scope>
</reference>
<sequence length="45" mass="5240">MCSGSFPYKHSLQCLQHHGIGSRLELRTKKVIVRVLLPYIHRSSY</sequence>
<dbReference type="EnsemblPlants" id="Pp3c4_6240V3.1">
    <property type="protein sequence ID" value="Pp3c4_6240V3.1"/>
    <property type="gene ID" value="Pp3c4_6240"/>
</dbReference>
<dbReference type="EMBL" id="ABEU02000004">
    <property type="protein sequence ID" value="PNR54941.1"/>
    <property type="molecule type" value="Genomic_DNA"/>
</dbReference>
<evidence type="ECO:0000313" key="2">
    <source>
        <dbReference type="EnsemblPlants" id="Pp3c4_6240V3.1"/>
    </source>
</evidence>
<organism evidence="1">
    <name type="scientific">Physcomitrium patens</name>
    <name type="common">Spreading-leaved earth moss</name>
    <name type="synonym">Physcomitrella patens</name>
    <dbReference type="NCBI Taxonomy" id="3218"/>
    <lineage>
        <taxon>Eukaryota</taxon>
        <taxon>Viridiplantae</taxon>
        <taxon>Streptophyta</taxon>
        <taxon>Embryophyta</taxon>
        <taxon>Bryophyta</taxon>
        <taxon>Bryophytina</taxon>
        <taxon>Bryopsida</taxon>
        <taxon>Funariidae</taxon>
        <taxon>Funariales</taxon>
        <taxon>Funariaceae</taxon>
        <taxon>Physcomitrium</taxon>
    </lineage>
</organism>
<dbReference type="AlphaFoldDB" id="A0A2K1KME4"/>
<evidence type="ECO:0000313" key="3">
    <source>
        <dbReference type="Proteomes" id="UP000006727"/>
    </source>
</evidence>
<dbReference type="EnsemblPlants" id="Pp3c4_6240V3.2">
    <property type="protein sequence ID" value="Pp3c4_6240V3.2"/>
    <property type="gene ID" value="Pp3c4_6240"/>
</dbReference>
<dbReference type="Gramene" id="Pp3c4_6240V3.1">
    <property type="protein sequence ID" value="Pp3c4_6240V3.1"/>
    <property type="gene ID" value="Pp3c4_6240"/>
</dbReference>
<dbReference type="Proteomes" id="UP000006727">
    <property type="component" value="Chromosome 4"/>
</dbReference>
<evidence type="ECO:0000313" key="1">
    <source>
        <dbReference type="EMBL" id="PNR54941.1"/>
    </source>
</evidence>
<dbReference type="InParanoid" id="A0A2K1KME4"/>
<name>A0A2K1KME4_PHYPA</name>
<protein>
    <submittedName>
        <fullName evidence="1 2">Uncharacterized protein</fullName>
    </submittedName>
</protein>
<reference evidence="1 3" key="2">
    <citation type="journal article" date="2018" name="Plant J.">
        <title>The Physcomitrella patens chromosome-scale assembly reveals moss genome structure and evolution.</title>
        <authorList>
            <person name="Lang D."/>
            <person name="Ullrich K.K."/>
            <person name="Murat F."/>
            <person name="Fuchs J."/>
            <person name="Jenkins J."/>
            <person name="Haas F.B."/>
            <person name="Piednoel M."/>
            <person name="Gundlach H."/>
            <person name="Van Bel M."/>
            <person name="Meyberg R."/>
            <person name="Vives C."/>
            <person name="Morata J."/>
            <person name="Symeonidi A."/>
            <person name="Hiss M."/>
            <person name="Muchero W."/>
            <person name="Kamisugi Y."/>
            <person name="Saleh O."/>
            <person name="Blanc G."/>
            <person name="Decker E.L."/>
            <person name="van Gessel N."/>
            <person name="Grimwood J."/>
            <person name="Hayes R.D."/>
            <person name="Graham S.W."/>
            <person name="Gunter L.E."/>
            <person name="McDaniel S.F."/>
            <person name="Hoernstein S.N.W."/>
            <person name="Larsson A."/>
            <person name="Li F.W."/>
            <person name="Perroud P.F."/>
            <person name="Phillips J."/>
            <person name="Ranjan P."/>
            <person name="Rokshar D.S."/>
            <person name="Rothfels C.J."/>
            <person name="Schneider L."/>
            <person name="Shu S."/>
            <person name="Stevenson D.W."/>
            <person name="Thummler F."/>
            <person name="Tillich M."/>
            <person name="Villarreal Aguilar J.C."/>
            <person name="Widiez T."/>
            <person name="Wong G.K."/>
            <person name="Wymore A."/>
            <person name="Zhang Y."/>
            <person name="Zimmer A.D."/>
            <person name="Quatrano R.S."/>
            <person name="Mayer K.F.X."/>
            <person name="Goodstein D."/>
            <person name="Casacuberta J.M."/>
            <person name="Vandepoele K."/>
            <person name="Reski R."/>
            <person name="Cuming A.C."/>
            <person name="Tuskan G.A."/>
            <person name="Maumus F."/>
            <person name="Salse J."/>
            <person name="Schmutz J."/>
            <person name="Rensing S.A."/>
        </authorList>
    </citation>
    <scope>NUCLEOTIDE SEQUENCE [LARGE SCALE GENOMIC DNA]</scope>
    <source>
        <strain evidence="2 3">cv. Gransden 2004</strain>
    </source>
</reference>
<accession>A0A2K1KME4</accession>
<proteinExistence type="predicted"/>
<dbReference type="Gramene" id="Pp3c4_6240V3.2">
    <property type="protein sequence ID" value="Pp3c4_6240V3.2"/>
    <property type="gene ID" value="Pp3c4_6240"/>
</dbReference>
<keyword evidence="3" id="KW-1185">Reference proteome</keyword>